<reference evidence="4 5" key="1">
    <citation type="submission" date="2022-11" db="EMBL/GenBank/DDBJ databases">
        <title>Minimal conservation of predation-associated metabolite biosynthetic gene clusters underscores biosynthetic potential of Myxococcota including descriptions for ten novel species: Archangium lansinium sp. nov., Myxococcus landrumus sp. nov., Nannocystis bai.</title>
        <authorList>
            <person name="Ahearne A."/>
            <person name="Stevens C."/>
            <person name="Dowd S."/>
        </authorList>
    </citation>
    <scope>NUCLEOTIDE SEQUENCE [LARGE SCALE GENOMIC DNA]</scope>
    <source>
        <strain evidence="4 5">RJM3</strain>
    </source>
</reference>
<dbReference type="EMBL" id="JAQNDO010000001">
    <property type="protein sequence ID" value="MDC0746653.1"/>
    <property type="molecule type" value="Genomic_DNA"/>
</dbReference>
<dbReference type="PANTHER" id="PTHR23150:SF19">
    <property type="entry name" value="FORMYLGLYCINE-GENERATING ENZYME"/>
    <property type="match status" value="1"/>
</dbReference>
<dbReference type="Proteomes" id="UP001221411">
    <property type="component" value="Unassembled WGS sequence"/>
</dbReference>
<feature type="chain" id="PRO_5047452039" evidence="2">
    <location>
        <begin position="20"/>
        <end position="268"/>
    </location>
</feature>
<evidence type="ECO:0000256" key="1">
    <source>
        <dbReference type="SAM" id="MobiDB-lite"/>
    </source>
</evidence>
<keyword evidence="2" id="KW-0732">Signal</keyword>
<dbReference type="SUPFAM" id="SSF56436">
    <property type="entry name" value="C-type lectin-like"/>
    <property type="match status" value="1"/>
</dbReference>
<feature type="signal peptide" evidence="2">
    <location>
        <begin position="1"/>
        <end position="19"/>
    </location>
</feature>
<organism evidence="4 5">
    <name type="scientific">Polyangium mundeleinium</name>
    <dbReference type="NCBI Taxonomy" id="2995306"/>
    <lineage>
        <taxon>Bacteria</taxon>
        <taxon>Pseudomonadati</taxon>
        <taxon>Myxococcota</taxon>
        <taxon>Polyangia</taxon>
        <taxon>Polyangiales</taxon>
        <taxon>Polyangiaceae</taxon>
        <taxon>Polyangium</taxon>
    </lineage>
</organism>
<evidence type="ECO:0000313" key="4">
    <source>
        <dbReference type="EMBL" id="MDC0746653.1"/>
    </source>
</evidence>
<evidence type="ECO:0000313" key="5">
    <source>
        <dbReference type="Proteomes" id="UP001221411"/>
    </source>
</evidence>
<gene>
    <name evidence="4" type="ORF">POL67_35325</name>
</gene>
<feature type="domain" description="Sulfatase-modifying factor enzyme-like" evidence="3">
    <location>
        <begin position="86"/>
        <end position="244"/>
    </location>
</feature>
<sequence length="268" mass="30223">MLLPTLLAQLFAAPQAAPAAVQVTPPADVCPSGTRLVSGTHYEHVQRLCTTWRLGHCYSFLPGMLAQEPVATPVHVCMDEHEWPNREGKRPEVMMRFVEAEKKCASVGKRLCTEFEWELACEGPETTPWPYGHTFDANACNASKDFIPYDEGKLNADERRVREIETWRLYQGEASGSRPRCASSFGVKDLVGNVEEWVRTSRKEWRYRSSLKGGFWAKPWAHCRGTNDSHGPMFRYYEIGFRCCKDPEEPVTAPEPAQASTPETTPSP</sequence>
<dbReference type="InterPro" id="IPR042095">
    <property type="entry name" value="SUMF_sf"/>
</dbReference>
<dbReference type="RefSeq" id="WP_271925031.1">
    <property type="nucleotide sequence ID" value="NZ_JAQNDO010000001.1"/>
</dbReference>
<dbReference type="InterPro" id="IPR005532">
    <property type="entry name" value="SUMF_dom"/>
</dbReference>
<feature type="compositionally biased region" description="Polar residues" evidence="1">
    <location>
        <begin position="258"/>
        <end position="268"/>
    </location>
</feature>
<name>A0ABT5EXW6_9BACT</name>
<evidence type="ECO:0000259" key="3">
    <source>
        <dbReference type="Pfam" id="PF03781"/>
    </source>
</evidence>
<dbReference type="PANTHER" id="PTHR23150">
    <property type="entry name" value="SULFATASE MODIFYING FACTOR 1, 2"/>
    <property type="match status" value="1"/>
</dbReference>
<dbReference type="Pfam" id="PF03781">
    <property type="entry name" value="FGE-sulfatase"/>
    <property type="match status" value="1"/>
</dbReference>
<dbReference type="InterPro" id="IPR016187">
    <property type="entry name" value="CTDL_fold"/>
</dbReference>
<keyword evidence="5" id="KW-1185">Reference proteome</keyword>
<dbReference type="Gene3D" id="3.90.1580.10">
    <property type="entry name" value="paralog of FGE (formylglycine-generating enzyme)"/>
    <property type="match status" value="1"/>
</dbReference>
<comment type="caution">
    <text evidence="4">The sequence shown here is derived from an EMBL/GenBank/DDBJ whole genome shotgun (WGS) entry which is preliminary data.</text>
</comment>
<proteinExistence type="predicted"/>
<evidence type="ECO:0000256" key="2">
    <source>
        <dbReference type="SAM" id="SignalP"/>
    </source>
</evidence>
<dbReference type="InterPro" id="IPR051043">
    <property type="entry name" value="Sulfatase_Mod_Factor_Kinase"/>
</dbReference>
<feature type="region of interest" description="Disordered" evidence="1">
    <location>
        <begin position="248"/>
        <end position="268"/>
    </location>
</feature>
<accession>A0ABT5EXW6</accession>
<protein>
    <submittedName>
        <fullName evidence="4">SUMF1/EgtB/PvdO family nonheme iron enzyme</fullName>
    </submittedName>
</protein>